<dbReference type="RefSeq" id="XP_008626690.1">
    <property type="nucleotide sequence ID" value="XM_008628468.1"/>
</dbReference>
<proteinExistence type="predicted"/>
<dbReference type="OrthoDB" id="1724197at2759"/>
<dbReference type="Gene3D" id="2.40.160.50">
    <property type="entry name" value="membrane protein fhac: a member of the omp85/tpsb transporter family"/>
    <property type="match status" value="1"/>
</dbReference>
<dbReference type="EMBL" id="LR215057">
    <property type="protein sequence ID" value="VEV54472.1"/>
    <property type="molecule type" value="Genomic_DNA"/>
</dbReference>
<dbReference type="KEGG" id="pvv:PVVCY_0100830"/>
<gene>
    <name evidence="5" type="ORF">PVVCY_0100830</name>
    <name evidence="4" type="ORF">YYE_04831</name>
</gene>
<comment type="subcellular location">
    <subcellularLocation>
        <location evidence="1">Membrane</location>
    </subcellularLocation>
</comment>
<keyword evidence="2" id="KW-0472">Membrane</keyword>
<evidence type="ECO:0000313" key="4">
    <source>
        <dbReference type="EMBL" id="KEG00320.1"/>
    </source>
</evidence>
<evidence type="ECO:0000313" key="6">
    <source>
        <dbReference type="Proteomes" id="UP000030681"/>
    </source>
</evidence>
<dbReference type="AlphaFoldDB" id="A0A081I9G2"/>
<evidence type="ECO:0000313" key="7">
    <source>
        <dbReference type="Proteomes" id="UP000290582"/>
    </source>
</evidence>
<evidence type="ECO:0000259" key="3">
    <source>
        <dbReference type="Pfam" id="PF01103"/>
    </source>
</evidence>
<dbReference type="Proteomes" id="UP000290582">
    <property type="component" value="Chromosome PVVCY_01"/>
</dbReference>
<name>A0A081I9G2_PLAVN</name>
<feature type="domain" description="Bacterial surface antigen (D15)" evidence="3">
    <location>
        <begin position="113"/>
        <end position="450"/>
    </location>
</feature>
<evidence type="ECO:0000313" key="5">
    <source>
        <dbReference type="EMBL" id="VEV54472.1"/>
    </source>
</evidence>
<dbReference type="Proteomes" id="UP000030681">
    <property type="component" value="Unassembled WGS sequence"/>
</dbReference>
<protein>
    <submittedName>
        <fullName evidence="5">Sorting assembly machinery 50 kDa subunit, putative</fullName>
    </submittedName>
</protein>
<dbReference type="GO" id="GO:0019867">
    <property type="term" value="C:outer membrane"/>
    <property type="evidence" value="ECO:0007669"/>
    <property type="project" value="InterPro"/>
</dbReference>
<evidence type="ECO:0000256" key="1">
    <source>
        <dbReference type="ARBA" id="ARBA00004370"/>
    </source>
</evidence>
<sequence>MEIDPQQKITDVTINLEGINKIEKNKLEFIFNELKRSKSIEEVFYNIAQCNNKIISLNIFDGYPDVKLNSLVDSHITIDYIFKEKKKDYMIGTNVNNRGEITGDIEISLPYIFKTVNSIELKGNISSLYTNNFSIRFVLPYIKYFKDWKLIFETYISAFNNIKCGSYSIKTNSVRTNLVKENHSIAWELNLNKIYHEINKNFIPSDNVLKFPDNHIKHTIKYVYKKDKLNYVNLNNYKKDNEKNQNGSQYTFYPTSGYYYEIQNEVSLPYCEANFFKNHLNFLYAKNIFKNFYSYIHFSNGIKYNYNKNKQYYLNNFNFTGSIGSSLIFRGFEYNSIGTPEKCFNFNPHNKNYDITYNYLGANYFTNIQLMFKYILNIQNINPMLFFYIQLGRLSDNFYSSFSQLKKDTRLSAGFGLMTYVQKNVALELSFNFPLLHQHTDKTKFFQVGLNFKAAL</sequence>
<reference evidence="4 6" key="1">
    <citation type="submission" date="2013-02" db="EMBL/GenBank/DDBJ databases">
        <title>The Genome Sequence of Plasmodium vinckei vinckei.</title>
        <authorList>
            <consortium name="The Broad Institute Genome Sequencing Platform"/>
            <consortium name="The Broad Institute Genome Sequencing Center for Infectious Disease"/>
            <person name="Neafsey D."/>
            <person name="Cheeseman I."/>
            <person name="Volkman S."/>
            <person name="Adams J."/>
            <person name="Walker B."/>
            <person name="Young S.K."/>
            <person name="Zeng Q."/>
            <person name="Gargeya S."/>
            <person name="Fitzgerald M."/>
            <person name="Haas B."/>
            <person name="Abouelleil A."/>
            <person name="Alvarado L."/>
            <person name="Arachchi H.M."/>
            <person name="Berlin A.M."/>
            <person name="Chapman S.B."/>
            <person name="Dewar J."/>
            <person name="Goldberg J."/>
            <person name="Griggs A."/>
            <person name="Gujja S."/>
            <person name="Hansen M."/>
            <person name="Howarth C."/>
            <person name="Imamovic A."/>
            <person name="Larimer J."/>
            <person name="McCowan C."/>
            <person name="Murphy C."/>
            <person name="Neiman D."/>
            <person name="Pearson M."/>
            <person name="Priest M."/>
            <person name="Roberts A."/>
            <person name="Saif S."/>
            <person name="Shea T."/>
            <person name="Sisk P."/>
            <person name="Sykes S."/>
            <person name="Wortman J."/>
            <person name="Nusbaum C."/>
            <person name="Birren B."/>
        </authorList>
    </citation>
    <scope>NUCLEOTIDE SEQUENCE [LARGE SCALE GENOMIC DNA]</scope>
    <source>
        <strain evidence="4">Vinckei</strain>
        <strain evidence="6">vinckei</strain>
    </source>
</reference>
<organism evidence="4 6">
    <name type="scientific">Plasmodium vinckei vinckei</name>
    <dbReference type="NCBI Taxonomy" id="54757"/>
    <lineage>
        <taxon>Eukaryota</taxon>
        <taxon>Sar</taxon>
        <taxon>Alveolata</taxon>
        <taxon>Apicomplexa</taxon>
        <taxon>Aconoidasida</taxon>
        <taxon>Haemosporida</taxon>
        <taxon>Plasmodiidae</taxon>
        <taxon>Plasmodium</taxon>
        <taxon>Plasmodium (Vinckeia)</taxon>
    </lineage>
</organism>
<dbReference type="GeneID" id="19963037"/>
<reference evidence="5 7" key="2">
    <citation type="submission" date="2019-01" db="EMBL/GenBank/DDBJ databases">
        <authorList>
            <person name="Ramaprasad A."/>
        </authorList>
    </citation>
    <scope>NUCLEOTIDE SEQUENCE [LARGE SCALE GENOMIC DNA]</scope>
</reference>
<evidence type="ECO:0000256" key="2">
    <source>
        <dbReference type="ARBA" id="ARBA00023136"/>
    </source>
</evidence>
<dbReference type="InterPro" id="IPR000184">
    <property type="entry name" value="Bac_surfAg_D15"/>
</dbReference>
<accession>A0A081I9G2</accession>
<dbReference type="VEuPathDB" id="PlasmoDB:PVVCY_0100830"/>
<dbReference type="Pfam" id="PF01103">
    <property type="entry name" value="Omp85"/>
    <property type="match status" value="1"/>
</dbReference>
<dbReference type="EMBL" id="KL446957">
    <property type="protein sequence ID" value="KEG00320.1"/>
    <property type="molecule type" value="Genomic_DNA"/>
</dbReference>